<feature type="signal peptide" evidence="2">
    <location>
        <begin position="1"/>
        <end position="19"/>
    </location>
</feature>
<name>A0A2K1X5W5_POPTR</name>
<dbReference type="PANTHER" id="PTHR47273:SF4">
    <property type="entry name" value="EXPRESSED PROTEIN"/>
    <property type="match status" value="1"/>
</dbReference>
<accession>A0A2K1X5W5</accession>
<dbReference type="Pfam" id="PF01190">
    <property type="entry name" value="Pollen_Ole_e_1"/>
    <property type="match status" value="1"/>
</dbReference>
<dbReference type="EMBL" id="CM009306">
    <property type="protein sequence ID" value="PNS96171.1"/>
    <property type="molecule type" value="Genomic_DNA"/>
</dbReference>
<dbReference type="AlphaFoldDB" id="A0A2K1X5W5"/>
<evidence type="ECO:0008006" key="5">
    <source>
        <dbReference type="Google" id="ProtNLM"/>
    </source>
</evidence>
<keyword evidence="4" id="KW-1185">Reference proteome</keyword>
<dbReference type="InParanoid" id="A0A2K1X5W5"/>
<evidence type="ECO:0000256" key="1">
    <source>
        <dbReference type="SAM" id="MobiDB-lite"/>
    </source>
</evidence>
<feature type="region of interest" description="Disordered" evidence="1">
    <location>
        <begin position="225"/>
        <end position="376"/>
    </location>
</feature>
<dbReference type="Proteomes" id="UP000006729">
    <property type="component" value="Chromosome 17"/>
</dbReference>
<keyword evidence="2" id="KW-0732">Signal</keyword>
<feature type="region of interest" description="Disordered" evidence="1">
    <location>
        <begin position="151"/>
        <end position="183"/>
    </location>
</feature>
<protein>
    <recommendedName>
        <fullName evidence="5">Pollen Ole e 1 allergen and extensin family protein</fullName>
    </recommendedName>
</protein>
<proteinExistence type="predicted"/>
<evidence type="ECO:0000313" key="4">
    <source>
        <dbReference type="Proteomes" id="UP000006729"/>
    </source>
</evidence>
<organism evidence="3 4">
    <name type="scientific">Populus trichocarpa</name>
    <name type="common">Western balsam poplar</name>
    <name type="synonym">Populus balsamifera subsp. trichocarpa</name>
    <dbReference type="NCBI Taxonomy" id="3694"/>
    <lineage>
        <taxon>Eukaryota</taxon>
        <taxon>Viridiplantae</taxon>
        <taxon>Streptophyta</taxon>
        <taxon>Embryophyta</taxon>
        <taxon>Tracheophyta</taxon>
        <taxon>Spermatophyta</taxon>
        <taxon>Magnoliopsida</taxon>
        <taxon>eudicotyledons</taxon>
        <taxon>Gunneridae</taxon>
        <taxon>Pentapetalae</taxon>
        <taxon>rosids</taxon>
        <taxon>fabids</taxon>
        <taxon>Malpighiales</taxon>
        <taxon>Salicaceae</taxon>
        <taxon>Saliceae</taxon>
        <taxon>Populus</taxon>
    </lineage>
</organism>
<feature type="chain" id="PRO_5014431356" description="Pollen Ole e 1 allergen and extensin family protein" evidence="2">
    <location>
        <begin position="20"/>
        <end position="410"/>
    </location>
</feature>
<gene>
    <name evidence="3" type="ORF">POPTR_017G100600</name>
</gene>
<evidence type="ECO:0000313" key="3">
    <source>
        <dbReference type="EMBL" id="PNS96171.1"/>
    </source>
</evidence>
<evidence type="ECO:0000256" key="2">
    <source>
        <dbReference type="SAM" id="SignalP"/>
    </source>
</evidence>
<reference evidence="3 4" key="1">
    <citation type="journal article" date="2006" name="Science">
        <title>The genome of black cottonwood, Populus trichocarpa (Torr. &amp; Gray).</title>
        <authorList>
            <person name="Tuskan G.A."/>
            <person name="Difazio S."/>
            <person name="Jansson S."/>
            <person name="Bohlmann J."/>
            <person name="Grigoriev I."/>
            <person name="Hellsten U."/>
            <person name="Putnam N."/>
            <person name="Ralph S."/>
            <person name="Rombauts S."/>
            <person name="Salamov A."/>
            <person name="Schein J."/>
            <person name="Sterck L."/>
            <person name="Aerts A."/>
            <person name="Bhalerao R.R."/>
            <person name="Bhalerao R.P."/>
            <person name="Blaudez D."/>
            <person name="Boerjan W."/>
            <person name="Brun A."/>
            <person name="Brunner A."/>
            <person name="Busov V."/>
            <person name="Campbell M."/>
            <person name="Carlson J."/>
            <person name="Chalot M."/>
            <person name="Chapman J."/>
            <person name="Chen G.L."/>
            <person name="Cooper D."/>
            <person name="Coutinho P.M."/>
            <person name="Couturier J."/>
            <person name="Covert S."/>
            <person name="Cronk Q."/>
            <person name="Cunningham R."/>
            <person name="Davis J."/>
            <person name="Degroeve S."/>
            <person name="Dejardin A."/>
            <person name="Depamphilis C."/>
            <person name="Detter J."/>
            <person name="Dirks B."/>
            <person name="Dubchak I."/>
            <person name="Duplessis S."/>
            <person name="Ehlting J."/>
            <person name="Ellis B."/>
            <person name="Gendler K."/>
            <person name="Goodstein D."/>
            <person name="Gribskov M."/>
            <person name="Grimwood J."/>
            <person name="Groover A."/>
            <person name="Gunter L."/>
            <person name="Hamberger B."/>
            <person name="Heinze B."/>
            <person name="Helariutta Y."/>
            <person name="Henrissat B."/>
            <person name="Holligan D."/>
            <person name="Holt R."/>
            <person name="Huang W."/>
            <person name="Islam-Faridi N."/>
            <person name="Jones S."/>
            <person name="Jones-Rhoades M."/>
            <person name="Jorgensen R."/>
            <person name="Joshi C."/>
            <person name="Kangasjarvi J."/>
            <person name="Karlsson J."/>
            <person name="Kelleher C."/>
            <person name="Kirkpatrick R."/>
            <person name="Kirst M."/>
            <person name="Kohler A."/>
            <person name="Kalluri U."/>
            <person name="Larimer F."/>
            <person name="Leebens-Mack J."/>
            <person name="Leple J.C."/>
            <person name="Locascio P."/>
            <person name="Lou Y."/>
            <person name="Lucas S."/>
            <person name="Martin F."/>
            <person name="Montanini B."/>
            <person name="Napoli C."/>
            <person name="Nelson D.R."/>
            <person name="Nelson C."/>
            <person name="Nieminen K."/>
            <person name="Nilsson O."/>
            <person name="Pereda V."/>
            <person name="Peter G."/>
            <person name="Philippe R."/>
            <person name="Pilate G."/>
            <person name="Poliakov A."/>
            <person name="Razumovskaya J."/>
            <person name="Richardson P."/>
            <person name="Rinaldi C."/>
            <person name="Ritland K."/>
            <person name="Rouze P."/>
            <person name="Ryaboy D."/>
            <person name="Schmutz J."/>
            <person name="Schrader J."/>
            <person name="Segerman B."/>
            <person name="Shin H."/>
            <person name="Siddiqui A."/>
            <person name="Sterky F."/>
            <person name="Terry A."/>
            <person name="Tsai C.J."/>
            <person name="Uberbacher E."/>
            <person name="Unneberg P."/>
            <person name="Vahala J."/>
            <person name="Wall K."/>
            <person name="Wessler S."/>
            <person name="Yang G."/>
            <person name="Yin T."/>
            <person name="Douglas C."/>
            <person name="Marra M."/>
            <person name="Sandberg G."/>
            <person name="Van de Peer Y."/>
            <person name="Rokhsar D."/>
        </authorList>
    </citation>
    <scope>NUCLEOTIDE SEQUENCE [LARGE SCALE GENOMIC DNA]</scope>
    <source>
        <strain evidence="4">cv. Nisqually</strain>
    </source>
</reference>
<dbReference type="PANTHER" id="PTHR47273">
    <property type="entry name" value="EXPRESSED PROTEIN"/>
    <property type="match status" value="1"/>
</dbReference>
<sequence>MPWFFIIFLLSCTFNNLSAEASHGKKLPSAVVVGTVFCDTCFQEAFSRNSHFISGASVAVECKDEESRPGFREEVKTDEHGEFKVHLPFSVSKHVKKIKRCSVKLLSSSEPFCAVASSATSSSLHLKSRKQGTHIFSSGFFTFKPEKQPILCNQKPSTENSREFSSRKASLPSIDNPTFPPPLQDPTTPYLPPLNQNYLPPLPVLPKLPPLPQLPPLPPLPGLPLLPPIPGNTKKTKTSESFESTTLPDQKAVHHPNQFSFPTPPLFPPNTFQLPPLFPPNPIQPPPSPLFPFPPIPGLTPPPPPPLFPPNPIQPPPSPLFPFPPIPGLTPPPPPPPLFPPNPIQPPPSPLFPFPPIPGLTPPPHPPPPPPPFSLIPPLPLLPPLPPLPHLPPLIPGIPPASSSPQKTSP</sequence>
<feature type="compositionally biased region" description="Pro residues" evidence="1">
    <location>
        <begin position="276"/>
        <end position="376"/>
    </location>
</feature>